<gene>
    <name evidence="11" type="primary">RNF111</name>
    <name evidence="11" type="ORF">CDAR_164812</name>
</gene>
<comment type="caution">
    <text evidence="11">The sequence shown here is derived from an EMBL/GenBank/DDBJ whole genome shotgun (WGS) entry which is preliminary data.</text>
</comment>
<dbReference type="InterPro" id="IPR011016">
    <property type="entry name" value="Znf_RING-CH"/>
</dbReference>
<evidence type="ECO:0000256" key="6">
    <source>
        <dbReference type="ARBA" id="ARBA00022786"/>
    </source>
</evidence>
<evidence type="ECO:0000256" key="7">
    <source>
        <dbReference type="ARBA" id="ARBA00022833"/>
    </source>
</evidence>
<feature type="domain" description="RING-type" evidence="10">
    <location>
        <begin position="765"/>
        <end position="806"/>
    </location>
</feature>
<dbReference type="InterPro" id="IPR013083">
    <property type="entry name" value="Znf_RING/FYVE/PHD"/>
</dbReference>
<dbReference type="InterPro" id="IPR045191">
    <property type="entry name" value="MBR1/2-like"/>
</dbReference>
<keyword evidence="12" id="KW-1185">Reference proteome</keyword>
<comment type="catalytic activity">
    <reaction evidence="1">
        <text>S-ubiquitinyl-[E2 ubiquitin-conjugating enzyme]-L-cysteine + [acceptor protein]-L-lysine = [E2 ubiquitin-conjugating enzyme]-L-cysteine + N(6)-ubiquitinyl-[acceptor protein]-L-lysine.</text>
        <dbReference type="EC" id="2.3.2.27"/>
    </reaction>
</comment>
<dbReference type="SMART" id="SM00744">
    <property type="entry name" value="RINGv"/>
    <property type="match status" value="1"/>
</dbReference>
<keyword evidence="7" id="KW-0862">Zinc</keyword>
<dbReference type="Pfam" id="PF13639">
    <property type="entry name" value="zf-RING_2"/>
    <property type="match status" value="1"/>
</dbReference>
<sequence>MKRKNSFSVDVGMKATKIGIRSVDLNKPSTSEKIFDATIETPRLNQKINNQALEENLQTGVCTFYAENSNFSDQAVQCEMNSDSNFQNTSPMSVAPMIQEEIAIDTEPSVPSGAMGFVNSDNRLFHLFEPGTPELIVDTTDSDSDIDIVSLRTNGQPPENVAALVPNHDHTYIDLWSANNNVEMVTDVSNEPSSSHNNERFQAKNCSKTKETDWPVAPDLQLDCLFTDDDDDSSVEVVGVEPPRLLGGATSCTLTPNSSRPISKAVRGRTNRQINVPQNSAAAAVTRSPRLKLERPIVVDLTQSDDDTQPTSSAVNRSSAPVISNTVSCNLTTERNPSPPSSYWDTFQENRHTQQIYPVVQFSSCRYHSTTQPSIPFHETPDAGLRTIGSAPVPNPCLAFGCLPRARCLHTTHNLYPTASSPHFSYVPTGVHNAVHHHPALNNPPTFEHIYNPVAGSTPSNHHDPSTMHPHPPPPPPNLLRMNPTQSRIWQSHQRIQEVNRRRFQHHSMLMQINAVAASRMQEQTIQLMENPAHPTPAQTYYLCPPDTAQTITATATAAPVTTSQPHLMHTSLLVPSATPSSNPPGPSAGILPPPPPTLPTSVPSQTVPCAAEADALAMQAEALVTGTNGEAGHIHHHHIHQHHYHHNHPRLHPFNMPSVIGLPTGMPMGIRPPELFALPQVTELPPTPTMLTHYIPVLSRQIHNRLDMRTTELSLFPEYVRLVDQRRMGMNRGASQSTIERNTLPHKYKKIMKCTENEDNLEKCTICLCEFEDDEDVRRLPCMHLFHIECVDQWLTTNKRCPICRVDIEEHLKDFGITS</sequence>
<evidence type="ECO:0000313" key="11">
    <source>
        <dbReference type="EMBL" id="GIY21286.1"/>
    </source>
</evidence>
<dbReference type="GO" id="GO:0005634">
    <property type="term" value="C:nucleus"/>
    <property type="evidence" value="ECO:0007669"/>
    <property type="project" value="TreeGrafter"/>
</dbReference>
<keyword evidence="5 8" id="KW-0863">Zinc-finger</keyword>
<dbReference type="GO" id="GO:0061630">
    <property type="term" value="F:ubiquitin protein ligase activity"/>
    <property type="evidence" value="ECO:0007669"/>
    <property type="project" value="UniProtKB-EC"/>
</dbReference>
<proteinExistence type="predicted"/>
<dbReference type="SUPFAM" id="SSF57850">
    <property type="entry name" value="RING/U-box"/>
    <property type="match status" value="1"/>
</dbReference>
<dbReference type="EC" id="2.3.2.27" evidence="2"/>
<keyword evidence="4" id="KW-0479">Metal-binding</keyword>
<evidence type="ECO:0000256" key="3">
    <source>
        <dbReference type="ARBA" id="ARBA00022679"/>
    </source>
</evidence>
<evidence type="ECO:0000256" key="4">
    <source>
        <dbReference type="ARBA" id="ARBA00022723"/>
    </source>
</evidence>
<dbReference type="GO" id="GO:0008270">
    <property type="term" value="F:zinc ion binding"/>
    <property type="evidence" value="ECO:0007669"/>
    <property type="project" value="UniProtKB-KW"/>
</dbReference>
<dbReference type="SMART" id="SM00184">
    <property type="entry name" value="RING"/>
    <property type="match status" value="1"/>
</dbReference>
<evidence type="ECO:0000256" key="1">
    <source>
        <dbReference type="ARBA" id="ARBA00000900"/>
    </source>
</evidence>
<evidence type="ECO:0000313" key="12">
    <source>
        <dbReference type="Proteomes" id="UP001054837"/>
    </source>
</evidence>
<dbReference type="PANTHER" id="PTHR22937:SF65">
    <property type="entry name" value="E3 UBIQUITIN-PROTEIN LIGASE ARK2C"/>
    <property type="match status" value="1"/>
</dbReference>
<protein>
    <recommendedName>
        <fullName evidence="2">RING-type E3 ubiquitin transferase</fullName>
        <ecNumber evidence="2">2.3.2.27</ecNumber>
    </recommendedName>
</protein>
<dbReference type="PROSITE" id="PS50089">
    <property type="entry name" value="ZF_RING_2"/>
    <property type="match status" value="1"/>
</dbReference>
<feature type="compositionally biased region" description="Pro residues" evidence="9">
    <location>
        <begin position="582"/>
        <end position="599"/>
    </location>
</feature>
<evidence type="ECO:0000256" key="8">
    <source>
        <dbReference type="PROSITE-ProRule" id="PRU00175"/>
    </source>
</evidence>
<evidence type="ECO:0000256" key="2">
    <source>
        <dbReference type="ARBA" id="ARBA00012483"/>
    </source>
</evidence>
<name>A0AAV4RK65_9ARAC</name>
<feature type="region of interest" description="Disordered" evidence="9">
    <location>
        <begin position="575"/>
        <end position="606"/>
    </location>
</feature>
<dbReference type="AlphaFoldDB" id="A0AAV4RK65"/>
<reference evidence="11 12" key="1">
    <citation type="submission" date="2021-06" db="EMBL/GenBank/DDBJ databases">
        <title>Caerostris darwini draft genome.</title>
        <authorList>
            <person name="Kono N."/>
            <person name="Arakawa K."/>
        </authorList>
    </citation>
    <scope>NUCLEOTIDE SEQUENCE [LARGE SCALE GENOMIC DNA]</scope>
</reference>
<accession>A0AAV4RK65</accession>
<dbReference type="InterPro" id="IPR001841">
    <property type="entry name" value="Znf_RING"/>
</dbReference>
<keyword evidence="6" id="KW-0833">Ubl conjugation pathway</keyword>
<dbReference type="EMBL" id="BPLQ01006280">
    <property type="protein sequence ID" value="GIY21286.1"/>
    <property type="molecule type" value="Genomic_DNA"/>
</dbReference>
<dbReference type="Gene3D" id="3.30.40.10">
    <property type="entry name" value="Zinc/RING finger domain, C3HC4 (zinc finger)"/>
    <property type="match status" value="1"/>
</dbReference>
<dbReference type="Proteomes" id="UP001054837">
    <property type="component" value="Unassembled WGS sequence"/>
</dbReference>
<dbReference type="CDD" id="cd16474">
    <property type="entry name" value="RING-H2_RNF111-like"/>
    <property type="match status" value="1"/>
</dbReference>
<evidence type="ECO:0000256" key="5">
    <source>
        <dbReference type="ARBA" id="ARBA00022771"/>
    </source>
</evidence>
<keyword evidence="3" id="KW-0808">Transferase</keyword>
<evidence type="ECO:0000256" key="9">
    <source>
        <dbReference type="SAM" id="MobiDB-lite"/>
    </source>
</evidence>
<organism evidence="11 12">
    <name type="scientific">Caerostris darwini</name>
    <dbReference type="NCBI Taxonomy" id="1538125"/>
    <lineage>
        <taxon>Eukaryota</taxon>
        <taxon>Metazoa</taxon>
        <taxon>Ecdysozoa</taxon>
        <taxon>Arthropoda</taxon>
        <taxon>Chelicerata</taxon>
        <taxon>Arachnida</taxon>
        <taxon>Araneae</taxon>
        <taxon>Araneomorphae</taxon>
        <taxon>Entelegynae</taxon>
        <taxon>Araneoidea</taxon>
        <taxon>Araneidae</taxon>
        <taxon>Caerostris</taxon>
    </lineage>
</organism>
<dbReference type="PANTHER" id="PTHR22937">
    <property type="entry name" value="E3 UBIQUITIN-PROTEIN LIGASE RNF165"/>
    <property type="match status" value="1"/>
</dbReference>
<evidence type="ECO:0000259" key="10">
    <source>
        <dbReference type="PROSITE" id="PS50089"/>
    </source>
</evidence>